<dbReference type="CDD" id="cd01948">
    <property type="entry name" value="EAL"/>
    <property type="match status" value="1"/>
</dbReference>
<keyword evidence="1" id="KW-0472">Membrane</keyword>
<evidence type="ECO:0000256" key="1">
    <source>
        <dbReference type="SAM" id="Phobius"/>
    </source>
</evidence>
<dbReference type="SMART" id="SM00052">
    <property type="entry name" value="EAL"/>
    <property type="match status" value="1"/>
</dbReference>
<feature type="transmembrane region" description="Helical" evidence="1">
    <location>
        <begin position="55"/>
        <end position="75"/>
    </location>
</feature>
<dbReference type="InterPro" id="IPR050706">
    <property type="entry name" value="Cyclic-di-GMP_PDE-like"/>
</dbReference>
<feature type="transmembrane region" description="Helical" evidence="1">
    <location>
        <begin position="167"/>
        <end position="190"/>
    </location>
</feature>
<dbReference type="SUPFAM" id="SSF141868">
    <property type="entry name" value="EAL domain-like"/>
    <property type="match status" value="1"/>
</dbReference>
<feature type="transmembrane region" description="Helical" evidence="1">
    <location>
        <begin position="29"/>
        <end position="49"/>
    </location>
</feature>
<protein>
    <submittedName>
        <fullName evidence="3">EAL domain, c-di-GMP-specific phosphodiesterase class I (Or its enzymatically inactive variant)</fullName>
    </submittedName>
</protein>
<dbReference type="Gene3D" id="3.20.20.450">
    <property type="entry name" value="EAL domain"/>
    <property type="match status" value="1"/>
</dbReference>
<dbReference type="PROSITE" id="PS50883">
    <property type="entry name" value="EAL"/>
    <property type="match status" value="1"/>
</dbReference>
<feature type="transmembrane region" description="Helical" evidence="1">
    <location>
        <begin position="111"/>
        <end position="128"/>
    </location>
</feature>
<gene>
    <name evidence="3" type="ORF">SAMN06295905_2332</name>
</gene>
<reference evidence="4" key="1">
    <citation type="submission" date="2017-04" db="EMBL/GenBank/DDBJ databases">
        <authorList>
            <person name="Varghese N."/>
            <person name="Submissions S."/>
        </authorList>
    </citation>
    <scope>NUCLEOTIDE SEQUENCE [LARGE SCALE GENOMIC DNA]</scope>
</reference>
<feature type="transmembrane region" description="Helical" evidence="1">
    <location>
        <begin position="140"/>
        <end position="161"/>
    </location>
</feature>
<feature type="transmembrane region" description="Helical" evidence="1">
    <location>
        <begin position="82"/>
        <end position="105"/>
    </location>
</feature>
<accession>A0A1Y6FQ16</accession>
<evidence type="ECO:0000259" key="2">
    <source>
        <dbReference type="PROSITE" id="PS50883"/>
    </source>
</evidence>
<proteinExistence type="predicted"/>
<dbReference type="GO" id="GO:0071111">
    <property type="term" value="F:cyclic-guanylate-specific phosphodiesterase activity"/>
    <property type="evidence" value="ECO:0007669"/>
    <property type="project" value="InterPro"/>
</dbReference>
<keyword evidence="1" id="KW-1133">Transmembrane helix</keyword>
<dbReference type="PANTHER" id="PTHR33121">
    <property type="entry name" value="CYCLIC DI-GMP PHOSPHODIESTERASE PDEF"/>
    <property type="match status" value="1"/>
</dbReference>
<dbReference type="InterPro" id="IPR035919">
    <property type="entry name" value="EAL_sf"/>
</dbReference>
<sequence length="452" mass="49956">MEPERNAVSAASAAKSLLDTAQYSGRFVLAYRWVACAVGMLSLCWSIFFAFHGDYLLSASQAGVAAVAALSVALANRGQLATALLITQAAFLFFILALCLVFDVPSADVPRVSHIFLLVLAMVGYLNFKRQPSRMQMGLLIASVASFVIIASSNVTLPFTLPIPDDIRLYGAWLNAGFATLMLVACVYIFQLELERSDRHEVELKSALWNRQFELFYQPQVNRDGVLIGAETLIRWKHPSCGYVSPGEFIPQAEDAGLMSEIGQWVLETALQTLQEWRNDPRRRHLTLSVNVSASQFLDEDFEQVVVQLLDRYPIDPTLLKLEITESVMVTNTDLVAAKMQILRGIGIGLALDDFGTGYSSLAYIRGLPLTELKIDRSFVKDVTESGRSAALARSIVQLGRDLDLTVLAEGVETPEQFAFLRDCGCQEFQGFYFGRPVPLQDFEATGDRQAA</sequence>
<dbReference type="Pfam" id="PF00563">
    <property type="entry name" value="EAL"/>
    <property type="match status" value="1"/>
</dbReference>
<dbReference type="EMBL" id="FXWK01000001">
    <property type="protein sequence ID" value="SMQ75581.1"/>
    <property type="molecule type" value="Genomic_DNA"/>
</dbReference>
<feature type="domain" description="EAL" evidence="2">
    <location>
        <begin position="197"/>
        <end position="451"/>
    </location>
</feature>
<name>A0A1Y6FQ16_9HYPH</name>
<dbReference type="InterPro" id="IPR001633">
    <property type="entry name" value="EAL_dom"/>
</dbReference>
<dbReference type="PANTHER" id="PTHR33121:SF70">
    <property type="entry name" value="SIGNALING PROTEIN YKOW"/>
    <property type="match status" value="1"/>
</dbReference>
<keyword evidence="4" id="KW-1185">Reference proteome</keyword>
<dbReference type="Proteomes" id="UP000194474">
    <property type="component" value="Unassembled WGS sequence"/>
</dbReference>
<keyword evidence="1" id="KW-0812">Transmembrane</keyword>
<organism evidence="3 4">
    <name type="scientific">Devosia lucknowensis</name>
    <dbReference type="NCBI Taxonomy" id="1096929"/>
    <lineage>
        <taxon>Bacteria</taxon>
        <taxon>Pseudomonadati</taxon>
        <taxon>Pseudomonadota</taxon>
        <taxon>Alphaproteobacteria</taxon>
        <taxon>Hyphomicrobiales</taxon>
        <taxon>Devosiaceae</taxon>
        <taxon>Devosia</taxon>
    </lineage>
</organism>
<dbReference type="OrthoDB" id="9814202at2"/>
<dbReference type="AlphaFoldDB" id="A0A1Y6FQ16"/>
<evidence type="ECO:0000313" key="4">
    <source>
        <dbReference type="Proteomes" id="UP000194474"/>
    </source>
</evidence>
<evidence type="ECO:0000313" key="3">
    <source>
        <dbReference type="EMBL" id="SMQ75581.1"/>
    </source>
</evidence>